<reference evidence="1" key="1">
    <citation type="submission" date="2021-06" db="EMBL/GenBank/DDBJ databases">
        <authorList>
            <person name="Hodson N. C."/>
            <person name="Mongue J. A."/>
            <person name="Jaron S. K."/>
        </authorList>
    </citation>
    <scope>NUCLEOTIDE SEQUENCE</scope>
</reference>
<dbReference type="Proteomes" id="UP000708208">
    <property type="component" value="Unassembled WGS sequence"/>
</dbReference>
<protein>
    <submittedName>
        <fullName evidence="1">Uncharacterized protein</fullName>
    </submittedName>
</protein>
<comment type="caution">
    <text evidence="1">The sequence shown here is derived from an EMBL/GenBank/DDBJ whole genome shotgun (WGS) entry which is preliminary data.</text>
</comment>
<feature type="non-terminal residue" evidence="1">
    <location>
        <position position="1"/>
    </location>
</feature>
<organism evidence="1 2">
    <name type="scientific">Allacma fusca</name>
    <dbReference type="NCBI Taxonomy" id="39272"/>
    <lineage>
        <taxon>Eukaryota</taxon>
        <taxon>Metazoa</taxon>
        <taxon>Ecdysozoa</taxon>
        <taxon>Arthropoda</taxon>
        <taxon>Hexapoda</taxon>
        <taxon>Collembola</taxon>
        <taxon>Symphypleona</taxon>
        <taxon>Sminthuridae</taxon>
        <taxon>Allacma</taxon>
    </lineage>
</organism>
<dbReference type="AlphaFoldDB" id="A0A8J2LNC5"/>
<name>A0A8J2LNC5_9HEXA</name>
<accession>A0A8J2LNC5</accession>
<proteinExistence type="predicted"/>
<keyword evidence="2" id="KW-1185">Reference proteome</keyword>
<gene>
    <name evidence="1" type="ORF">AFUS01_LOCUS44798</name>
</gene>
<dbReference type="EMBL" id="CAJVCH010570619">
    <property type="protein sequence ID" value="CAG7835429.1"/>
    <property type="molecule type" value="Genomic_DNA"/>
</dbReference>
<evidence type="ECO:0000313" key="1">
    <source>
        <dbReference type="EMBL" id="CAG7835429.1"/>
    </source>
</evidence>
<evidence type="ECO:0000313" key="2">
    <source>
        <dbReference type="Proteomes" id="UP000708208"/>
    </source>
</evidence>
<sequence length="68" mass="7443">MNRELQTRAMYLFERVGEPLFLGPRGPNNNILYEIPNLSPIQQHASTTLRGQLAPEFSSRVGGGASSG</sequence>